<dbReference type="STRING" id="161895.CPHO_12315"/>
<evidence type="ECO:0000313" key="2">
    <source>
        <dbReference type="EMBL" id="APT93546.1"/>
    </source>
</evidence>
<accession>A0A1L7D5V2</accession>
<dbReference type="GO" id="GO:0005829">
    <property type="term" value="C:cytosol"/>
    <property type="evidence" value="ECO:0007669"/>
    <property type="project" value="TreeGrafter"/>
</dbReference>
<dbReference type="OrthoDB" id="9807486at2"/>
<dbReference type="PANTHER" id="PTHR30327:SF1">
    <property type="entry name" value="UPF0301 PROTEIN YQGE"/>
    <property type="match status" value="1"/>
</dbReference>
<gene>
    <name evidence="2" type="ORF">CPHO_12315</name>
</gene>
<dbReference type="PANTHER" id="PTHR30327">
    <property type="entry name" value="UNCHARACTERIZED PROTEIN YQGE"/>
    <property type="match status" value="1"/>
</dbReference>
<dbReference type="NCBIfam" id="NF001272">
    <property type="entry name" value="PRK00228.2-4"/>
    <property type="match status" value="1"/>
</dbReference>
<sequence length="196" mass="21484">MTQKPLFVDLERNEPAAGQLLIAAPGKRDHPRSVFLIVEHSDQLTFGVDLTTRSEIAVFNVLPEWLPVVAKPQAFYIGGPLNQQNVMGFGMSATGIKPEDHPELNKIAPRLVYVDMRADPEKLKSLVSGLRLFAGFQEWGPGELAAEIEEGGWYVAPALPQDVIAPGGADLWADVMKRQPMPLPLYSTFPAEPEGN</sequence>
<name>A0A1L7D5V2_9CORY</name>
<protein>
    <submittedName>
        <fullName evidence="2">Uncharacterized protein</fullName>
    </submittedName>
</protein>
<dbReference type="AlphaFoldDB" id="A0A1L7D5V2"/>
<evidence type="ECO:0000313" key="3">
    <source>
        <dbReference type="Proteomes" id="UP000185491"/>
    </source>
</evidence>
<dbReference type="Pfam" id="PF02622">
    <property type="entry name" value="DUF179"/>
    <property type="match status" value="1"/>
</dbReference>
<keyword evidence="3" id="KW-1185">Reference proteome</keyword>
<proteinExistence type="inferred from homology"/>
<dbReference type="KEGG" id="cpho:CPHO_12315"/>
<reference evidence="2 3" key="1">
    <citation type="submission" date="2014-08" db="EMBL/GenBank/DDBJ databases">
        <title>Complete genome sequence of Corynebacterium phocae M408/89/1(T)(=DSM 44612(T)), isolated from the common seal (Phoca vitulina).</title>
        <authorList>
            <person name="Ruckert C."/>
            <person name="Albersmeier A."/>
            <person name="Winkler A."/>
            <person name="Kalinowski J."/>
        </authorList>
    </citation>
    <scope>NUCLEOTIDE SEQUENCE [LARGE SCALE GENOMIC DNA]</scope>
    <source>
        <strain evidence="2 3">M408/89/1</strain>
    </source>
</reference>
<dbReference type="Proteomes" id="UP000185491">
    <property type="component" value="Chromosome"/>
</dbReference>
<dbReference type="SUPFAM" id="SSF143456">
    <property type="entry name" value="VC0467-like"/>
    <property type="match status" value="1"/>
</dbReference>
<organism evidence="2 3">
    <name type="scientific">Corynebacterium phocae</name>
    <dbReference type="NCBI Taxonomy" id="161895"/>
    <lineage>
        <taxon>Bacteria</taxon>
        <taxon>Bacillati</taxon>
        <taxon>Actinomycetota</taxon>
        <taxon>Actinomycetes</taxon>
        <taxon>Mycobacteriales</taxon>
        <taxon>Corynebacteriaceae</taxon>
        <taxon>Corynebacterium</taxon>
    </lineage>
</organism>
<dbReference type="RefSeq" id="WP_075736250.1">
    <property type="nucleotide sequence ID" value="NZ_CP009249.1"/>
</dbReference>
<comment type="similarity">
    <text evidence="1">Belongs to the UPF0301 (AlgH) family.</text>
</comment>
<dbReference type="EMBL" id="CP009249">
    <property type="protein sequence ID" value="APT93546.1"/>
    <property type="molecule type" value="Genomic_DNA"/>
</dbReference>
<dbReference type="InterPro" id="IPR003774">
    <property type="entry name" value="AlgH-like"/>
</dbReference>
<dbReference type="Gene3D" id="3.40.1740.10">
    <property type="entry name" value="VC0467-like"/>
    <property type="match status" value="1"/>
</dbReference>
<evidence type="ECO:0000256" key="1">
    <source>
        <dbReference type="ARBA" id="ARBA00009600"/>
    </source>
</evidence>